<keyword evidence="2" id="KW-1185">Reference proteome</keyword>
<protein>
    <recommendedName>
        <fullName evidence="3">Endonuclease/exonuclease/phosphatase domain-containing protein</fullName>
    </recommendedName>
</protein>
<dbReference type="STRING" id="133412.A0A1R1XY60"/>
<proteinExistence type="predicted"/>
<dbReference type="SUPFAM" id="SSF56219">
    <property type="entry name" value="DNase I-like"/>
    <property type="match status" value="1"/>
</dbReference>
<organism evidence="1 2">
    <name type="scientific">Smittium culicis</name>
    <dbReference type="NCBI Taxonomy" id="133412"/>
    <lineage>
        <taxon>Eukaryota</taxon>
        <taxon>Fungi</taxon>
        <taxon>Fungi incertae sedis</taxon>
        <taxon>Zoopagomycota</taxon>
        <taxon>Kickxellomycotina</taxon>
        <taxon>Harpellomycetes</taxon>
        <taxon>Harpellales</taxon>
        <taxon>Legeriomycetaceae</taxon>
        <taxon>Smittium</taxon>
    </lineage>
</organism>
<evidence type="ECO:0000313" key="2">
    <source>
        <dbReference type="Proteomes" id="UP000187283"/>
    </source>
</evidence>
<dbReference type="Proteomes" id="UP000187283">
    <property type="component" value="Unassembled WGS sequence"/>
</dbReference>
<dbReference type="OrthoDB" id="5579505at2759"/>
<dbReference type="InterPro" id="IPR036691">
    <property type="entry name" value="Endo/exonu/phosph_ase_sf"/>
</dbReference>
<gene>
    <name evidence="1" type="ORF">AYI70_g4666</name>
</gene>
<dbReference type="EMBL" id="LSSN01001456">
    <property type="protein sequence ID" value="OMJ19545.1"/>
    <property type="molecule type" value="Genomic_DNA"/>
</dbReference>
<dbReference type="AlphaFoldDB" id="A0A1R1XY60"/>
<evidence type="ECO:0000313" key="1">
    <source>
        <dbReference type="EMBL" id="OMJ19545.1"/>
    </source>
</evidence>
<evidence type="ECO:0008006" key="3">
    <source>
        <dbReference type="Google" id="ProtNLM"/>
    </source>
</evidence>
<dbReference type="Gene3D" id="3.60.10.10">
    <property type="entry name" value="Endonuclease/exonuclease/phosphatase"/>
    <property type="match status" value="1"/>
</dbReference>
<comment type="caution">
    <text evidence="1">The sequence shown here is derived from an EMBL/GenBank/DDBJ whole genome shotgun (WGS) entry which is preliminary data.</text>
</comment>
<sequence>MKKRILLGDYNMDISASKRFVSKLLTGFQLAKVTNSRGYRWNKSKLGRMIDHIYYARLKERVNWCKKNTKIDSSDHIPMLA</sequence>
<accession>A0A1R1XY60</accession>
<name>A0A1R1XY60_9FUNG</name>
<reference evidence="1 2" key="1">
    <citation type="submission" date="2017-01" db="EMBL/GenBank/DDBJ databases">
        <authorList>
            <person name="Mah S.A."/>
            <person name="Swanson W.J."/>
            <person name="Moy G.W."/>
            <person name="Vacquier V.D."/>
        </authorList>
    </citation>
    <scope>NUCLEOTIDE SEQUENCE [LARGE SCALE GENOMIC DNA]</scope>
    <source>
        <strain evidence="1 2">GSMNP</strain>
    </source>
</reference>